<feature type="binding site" evidence="3">
    <location>
        <position position="363"/>
    </location>
    <ligand>
        <name>Zn(2+)</name>
        <dbReference type="ChEBI" id="CHEBI:29105"/>
        <label>2</label>
    </ligand>
</feature>
<dbReference type="InterPro" id="IPR036264">
    <property type="entry name" value="Bact_exopeptidase_dim_dom"/>
</dbReference>
<dbReference type="GO" id="GO:0016813">
    <property type="term" value="F:hydrolase activity, acting on carbon-nitrogen (but not peptide) bonds, in linear amidines"/>
    <property type="evidence" value="ECO:0007669"/>
    <property type="project" value="InterPro"/>
</dbReference>
<keyword evidence="2" id="KW-0378">Hydrolase</keyword>
<feature type="binding site" evidence="3">
    <location>
        <position position="124"/>
    </location>
    <ligand>
        <name>Zn(2+)</name>
        <dbReference type="ChEBI" id="CHEBI:29105"/>
        <label>2</label>
    </ligand>
</feature>
<evidence type="ECO:0000256" key="2">
    <source>
        <dbReference type="ARBA" id="ARBA00022801"/>
    </source>
</evidence>
<dbReference type="InterPro" id="IPR002933">
    <property type="entry name" value="Peptidase_M20"/>
</dbReference>
<dbReference type="InterPro" id="IPR011650">
    <property type="entry name" value="Peptidase_M20_dimer"/>
</dbReference>
<comment type="cofactor">
    <cofactor evidence="3">
        <name>Zn(2+)</name>
        <dbReference type="ChEBI" id="CHEBI:29105"/>
    </cofactor>
    <text evidence="3">Binds 2 Zn(2+) ions per subunit.</text>
</comment>
<dbReference type="HOGENOM" id="CLU_024588_6_0_9"/>
<organism evidence="6 7">
    <name type="scientific">Blautia hydrogenotrophica (strain DSM 10507 / JCM 14656 / S5a33)</name>
    <name type="common">Ruminococcus hydrogenotrophicus</name>
    <dbReference type="NCBI Taxonomy" id="476272"/>
    <lineage>
        <taxon>Bacteria</taxon>
        <taxon>Bacillati</taxon>
        <taxon>Bacillota</taxon>
        <taxon>Clostridia</taxon>
        <taxon>Lachnospirales</taxon>
        <taxon>Lachnospiraceae</taxon>
        <taxon>Blautia</taxon>
    </lineage>
</organism>
<feature type="binding site" evidence="4">
    <location>
        <position position="275"/>
    </location>
    <ligand>
        <name>allantoate</name>
        <dbReference type="ChEBI" id="CHEBI:17536"/>
    </ligand>
</feature>
<dbReference type="EMBL" id="ACBZ01000026">
    <property type="protein sequence ID" value="EEG50359.1"/>
    <property type="molecule type" value="Genomic_DNA"/>
</dbReference>
<evidence type="ECO:0000259" key="5">
    <source>
        <dbReference type="Pfam" id="PF07687"/>
    </source>
</evidence>
<feature type="binding site" evidence="3">
    <location>
        <position position="89"/>
    </location>
    <ligand>
        <name>Zn(2+)</name>
        <dbReference type="ChEBI" id="CHEBI:29105"/>
        <label>1</label>
    </ligand>
</feature>
<dbReference type="RefSeq" id="WP_005946119.1">
    <property type="nucleotide sequence ID" value="NZ_CP136423.1"/>
</dbReference>
<name>C0CIP0_BLAHS</name>
<evidence type="ECO:0000313" key="6">
    <source>
        <dbReference type="EMBL" id="EEG50359.1"/>
    </source>
</evidence>
<comment type="similarity">
    <text evidence="1">Belongs to the peptidase M20 family.</text>
</comment>
<sequence length="391" mass="43226">MRINGKRLYNHIKTLGGIGYEPELGTTRMAYSETFHEGRDYVKHLMEQAGMQTMIDGVGNLTGRIGGKSKQIISIGSHIDTVPNGGMFDGALGVLAGIEAIQTLRENGYQNHYSMEVIAFTEEEGNVIGGTFGSKAFAGVDQEEDVMRKISFYGMDSRSIQSSKRSSEDYKCYLELHIEQGGVLEANQIPIGVVEGIFGIARYKVTVCGKSNHAGSTPMNLREDALVKASQMILRMIDICKEVNSSMTCTVGKLSVEPGVVNVIPGMVEFCVELRCLDMGDIQKAVDKFMDEFCSDRVSIERFLWQRETEMDAQLKNLLGLCCQEQKIPYIEMPSGAGHDSINMALFTPTAMLFIPSVDGISHSILEKSEPEDMERGTNLLLEMILKLEKL</sequence>
<dbReference type="SUPFAM" id="SSF53187">
    <property type="entry name" value="Zn-dependent exopeptidases"/>
    <property type="match status" value="1"/>
</dbReference>
<proteinExistence type="inferred from homology"/>
<feature type="binding site" evidence="4">
    <location>
        <position position="262"/>
    </location>
    <ligand>
        <name>allantoate</name>
        <dbReference type="ChEBI" id="CHEBI:17536"/>
    </ligand>
</feature>
<accession>C0CIP0</accession>
<dbReference type="GeneID" id="86821893"/>
<keyword evidence="3" id="KW-0862">Zinc</keyword>
<dbReference type="PANTHER" id="PTHR32494">
    <property type="entry name" value="ALLANTOATE DEIMINASE-RELATED"/>
    <property type="match status" value="1"/>
</dbReference>
<dbReference type="Gene3D" id="3.40.630.10">
    <property type="entry name" value="Zn peptidases"/>
    <property type="match status" value="1"/>
</dbReference>
<dbReference type="eggNOG" id="COG0624">
    <property type="taxonomic scope" value="Bacteria"/>
</dbReference>
<dbReference type="Gene3D" id="3.30.70.360">
    <property type="match status" value="1"/>
</dbReference>
<evidence type="ECO:0000313" key="7">
    <source>
        <dbReference type="Proteomes" id="UP000003100"/>
    </source>
</evidence>
<dbReference type="InterPro" id="IPR010158">
    <property type="entry name" value="Amidase_Cbmase"/>
</dbReference>
<feature type="binding site" evidence="3">
    <location>
        <position position="89"/>
    </location>
    <ligand>
        <name>Zn(2+)</name>
        <dbReference type="ChEBI" id="CHEBI:29105"/>
        <label>2</label>
    </ligand>
</feature>
<keyword evidence="7" id="KW-1185">Reference proteome</keyword>
<reference evidence="6 7" key="1">
    <citation type="submission" date="2009-01" db="EMBL/GenBank/DDBJ databases">
        <authorList>
            <person name="Fulton L."/>
            <person name="Clifton S."/>
            <person name="Fulton B."/>
            <person name="Xu J."/>
            <person name="Minx P."/>
            <person name="Pepin K.H."/>
            <person name="Johnson M."/>
            <person name="Bhonagiri V."/>
            <person name="Nash W.E."/>
            <person name="Mardis E.R."/>
            <person name="Wilson R.K."/>
        </authorList>
    </citation>
    <scope>NUCLEOTIDE SEQUENCE [LARGE SCALE GENOMIC DNA]</scope>
    <source>
        <strain evidence="7">DSM 10507 / JCM 14656 / S5a33</strain>
    </source>
</reference>
<dbReference type="CDD" id="cd03884">
    <property type="entry name" value="M20_bAS"/>
    <property type="match status" value="1"/>
</dbReference>
<dbReference type="PIRSF" id="PIRSF001235">
    <property type="entry name" value="Amidase_carbamoylase"/>
    <property type="match status" value="1"/>
</dbReference>
<dbReference type="Pfam" id="PF01546">
    <property type="entry name" value="Peptidase_M20"/>
    <property type="match status" value="1"/>
</dbReference>
<dbReference type="NCBIfam" id="TIGR01879">
    <property type="entry name" value="hydantase"/>
    <property type="match status" value="1"/>
</dbReference>
<feature type="domain" description="Peptidase M20 dimerisation" evidence="5">
    <location>
        <begin position="196"/>
        <end position="291"/>
    </location>
</feature>
<dbReference type="SUPFAM" id="SSF55031">
    <property type="entry name" value="Bacterial exopeptidase dimerisation domain"/>
    <property type="match status" value="1"/>
</dbReference>
<evidence type="ECO:0000256" key="3">
    <source>
        <dbReference type="PIRSR" id="PIRSR001235-1"/>
    </source>
</evidence>
<protein>
    <recommendedName>
        <fullName evidence="5">Peptidase M20 dimerisation domain-containing protein</fullName>
    </recommendedName>
</protein>
<comment type="caution">
    <text evidence="6">The sequence shown here is derived from an EMBL/GenBank/DDBJ whole genome shotgun (WGS) entry which is preliminary data.</text>
</comment>
<dbReference type="GO" id="GO:0046872">
    <property type="term" value="F:metal ion binding"/>
    <property type="evidence" value="ECO:0007669"/>
    <property type="project" value="UniProtKB-KW"/>
</dbReference>
<dbReference type="AlphaFoldDB" id="C0CIP0"/>
<evidence type="ECO:0000256" key="1">
    <source>
        <dbReference type="ARBA" id="ARBA00006153"/>
    </source>
</evidence>
<dbReference type="Pfam" id="PF07687">
    <property type="entry name" value="M20_dimer"/>
    <property type="match status" value="1"/>
</dbReference>
<dbReference type="PATRIC" id="fig|476272.21.peg.3709"/>
<gene>
    <name evidence="6" type="ORF">RUMHYD_00704</name>
</gene>
<dbReference type="PANTHER" id="PTHR32494:SF5">
    <property type="entry name" value="ALLANTOATE AMIDOHYDROLASE"/>
    <property type="match status" value="1"/>
</dbReference>
<evidence type="ECO:0000256" key="4">
    <source>
        <dbReference type="PIRSR" id="PIRSR001235-2"/>
    </source>
</evidence>
<feature type="binding site" evidence="3">
    <location>
        <position position="78"/>
    </location>
    <ligand>
        <name>Zn(2+)</name>
        <dbReference type="ChEBI" id="CHEBI:29105"/>
        <label>1</label>
    </ligand>
</feature>
<feature type="binding site" evidence="3">
    <location>
        <position position="177"/>
    </location>
    <ligand>
        <name>Zn(2+)</name>
        <dbReference type="ChEBI" id="CHEBI:29105"/>
        <label>1</label>
    </ligand>
</feature>
<reference evidence="6 7" key="2">
    <citation type="submission" date="2009-02" db="EMBL/GenBank/DDBJ databases">
        <title>Draft genome sequence of Blautia hydrogenotrophica DSM 10507 (Ruminococcus hydrogenotrophicus DSM 10507).</title>
        <authorList>
            <person name="Sudarsanam P."/>
            <person name="Ley R."/>
            <person name="Guruge J."/>
            <person name="Turnbaugh P.J."/>
            <person name="Mahowald M."/>
            <person name="Liep D."/>
            <person name="Gordon J."/>
        </authorList>
    </citation>
    <scope>NUCLEOTIDE SEQUENCE [LARGE SCALE GENOMIC DNA]</scope>
    <source>
        <strain evidence="7">DSM 10507 / JCM 14656 / S5a33</strain>
    </source>
</reference>
<feature type="binding site" evidence="4">
    <location>
        <position position="202"/>
    </location>
    <ligand>
        <name>allantoate</name>
        <dbReference type="ChEBI" id="CHEBI:17536"/>
    </ligand>
</feature>
<dbReference type="Proteomes" id="UP000003100">
    <property type="component" value="Unassembled WGS sequence"/>
</dbReference>
<keyword evidence="3" id="KW-0479">Metal-binding</keyword>